<reference evidence="3" key="1">
    <citation type="submission" date="2018-07" db="EMBL/GenBank/DDBJ databases">
        <title>Genome sequence of Erythrobacter strain YH-07, an antagonistic bacterium isolated from Yellow Sea.</title>
        <authorList>
            <person name="Tang T."/>
            <person name="Liu Q."/>
            <person name="Sun X."/>
        </authorList>
    </citation>
    <scope>NUCLEOTIDE SEQUENCE [LARGE SCALE GENOMIC DNA]</scope>
    <source>
        <strain evidence="3">YH-07</strain>
    </source>
</reference>
<feature type="region of interest" description="Disordered" evidence="1">
    <location>
        <begin position="37"/>
        <end position="67"/>
    </location>
</feature>
<dbReference type="EMBL" id="CP031357">
    <property type="protein sequence ID" value="AXK42766.1"/>
    <property type="molecule type" value="Genomic_DNA"/>
</dbReference>
<dbReference type="AlphaFoldDB" id="A0A345YFR4"/>
<name>A0A345YFR4_9SPHN</name>
<gene>
    <name evidence="2" type="ORF">DVR09_10890</name>
</gene>
<protein>
    <submittedName>
        <fullName evidence="2">Uncharacterized protein</fullName>
    </submittedName>
</protein>
<dbReference type="Proteomes" id="UP000254508">
    <property type="component" value="Chromosome"/>
</dbReference>
<dbReference type="KEGG" id="err:DVR09_10890"/>
<accession>A0A345YFR4</accession>
<feature type="compositionally biased region" description="Basic and acidic residues" evidence="1">
    <location>
        <begin position="40"/>
        <end position="50"/>
    </location>
</feature>
<evidence type="ECO:0000313" key="3">
    <source>
        <dbReference type="Proteomes" id="UP000254508"/>
    </source>
</evidence>
<sequence>MEWLRKPDDILIVIYVFAPHFVRDIIAADFPVGAFSTRSDGSRKPLERRAGIPYTHSPFETRRQGGYAPCPAQYGTL</sequence>
<evidence type="ECO:0000256" key="1">
    <source>
        <dbReference type="SAM" id="MobiDB-lite"/>
    </source>
</evidence>
<evidence type="ECO:0000313" key="2">
    <source>
        <dbReference type="EMBL" id="AXK42766.1"/>
    </source>
</evidence>
<organism evidence="2 3">
    <name type="scientific">Erythrobacter aureus</name>
    <dbReference type="NCBI Taxonomy" id="2182384"/>
    <lineage>
        <taxon>Bacteria</taxon>
        <taxon>Pseudomonadati</taxon>
        <taxon>Pseudomonadota</taxon>
        <taxon>Alphaproteobacteria</taxon>
        <taxon>Sphingomonadales</taxon>
        <taxon>Erythrobacteraceae</taxon>
        <taxon>Erythrobacter/Porphyrobacter group</taxon>
        <taxon>Erythrobacter</taxon>
    </lineage>
</organism>
<keyword evidence="3" id="KW-1185">Reference proteome</keyword>
<proteinExistence type="predicted"/>